<evidence type="ECO:0000313" key="3">
    <source>
        <dbReference type="Proteomes" id="UP000027734"/>
    </source>
</evidence>
<dbReference type="Pfam" id="PF13403">
    <property type="entry name" value="Hint_2"/>
    <property type="match status" value="1"/>
</dbReference>
<name>A0A073IZT3_9RHOB</name>
<evidence type="ECO:0000313" key="2">
    <source>
        <dbReference type="EMBL" id="KEJ90917.1"/>
    </source>
</evidence>
<dbReference type="InterPro" id="IPR028992">
    <property type="entry name" value="Hedgehog/Intein_dom"/>
</dbReference>
<keyword evidence="3" id="KW-1185">Reference proteome</keyword>
<dbReference type="InterPro" id="IPR036844">
    <property type="entry name" value="Hint_dom_sf"/>
</dbReference>
<dbReference type="SUPFAM" id="SSF51294">
    <property type="entry name" value="Hedgehog/intein (Hint) domain"/>
    <property type="match status" value="1"/>
</dbReference>
<accession>A0A073IZT3</accession>
<gene>
    <name evidence="2" type="ORF">DSW25_03205</name>
</gene>
<dbReference type="RefSeq" id="WP_025059321.1">
    <property type="nucleotide sequence ID" value="NZ_JAMC01000001.1"/>
</dbReference>
<sequence length="317" mass="33941">MFTISGSGNSTFTVTGSFTVTVFDSDDNLGVGDDQIFGGGATETGAAAVIQSLSAGAPSGWNIGDTFYFGGSRGIESGSGTDDYLIPKVAGTWQISTALYSLPGASIPLVVGETYTRLGDTGNVDAEVVPCFTTGTKIKTLFGEICIENLEIGDRVLTLDCGYQPVRWVGCKTVLVSQKSAPICFFAGSIGNEEKLLVSPNHRMLIRASKAEMMFGASEVLIAAKYLTMMKGVSKVRPKTVTYVHVLFDQHQIIHANGALSESFHPGPVALAALESETRQEVLEIFPELANRSYRRNPTVRMCLRPHEIKALQPALC</sequence>
<dbReference type="Gene3D" id="2.170.16.10">
    <property type="entry name" value="Hedgehog/Intein (Hint) domain"/>
    <property type="match status" value="1"/>
</dbReference>
<organism evidence="2 3">
    <name type="scientific">Sulfitobacter donghicola DSW-25 = KCTC 12864 = JCM 14565</name>
    <dbReference type="NCBI Taxonomy" id="1300350"/>
    <lineage>
        <taxon>Bacteria</taxon>
        <taxon>Pseudomonadati</taxon>
        <taxon>Pseudomonadota</taxon>
        <taxon>Alphaproteobacteria</taxon>
        <taxon>Rhodobacterales</taxon>
        <taxon>Roseobacteraceae</taxon>
        <taxon>Sulfitobacter</taxon>
    </lineage>
</organism>
<feature type="domain" description="Hedgehog/Intein (Hint)" evidence="1">
    <location>
        <begin position="130"/>
        <end position="267"/>
    </location>
</feature>
<comment type="caution">
    <text evidence="2">The sequence shown here is derived from an EMBL/GenBank/DDBJ whole genome shotgun (WGS) entry which is preliminary data.</text>
</comment>
<dbReference type="EMBL" id="JAMC01000001">
    <property type="protein sequence ID" value="KEJ90917.1"/>
    <property type="molecule type" value="Genomic_DNA"/>
</dbReference>
<dbReference type="OrthoDB" id="6305173at2"/>
<dbReference type="STRING" id="1300350.Z948_1932"/>
<dbReference type="Proteomes" id="UP000027734">
    <property type="component" value="Unassembled WGS sequence"/>
</dbReference>
<dbReference type="eggNOG" id="COG2931">
    <property type="taxonomic scope" value="Bacteria"/>
</dbReference>
<evidence type="ECO:0000259" key="1">
    <source>
        <dbReference type="Pfam" id="PF13403"/>
    </source>
</evidence>
<proteinExistence type="predicted"/>
<protein>
    <submittedName>
        <fullName evidence="2">Hemolysin-type calcium-binding region</fullName>
    </submittedName>
</protein>
<dbReference type="AlphaFoldDB" id="A0A073IZT3"/>
<reference evidence="2 3" key="1">
    <citation type="submission" date="2014-01" db="EMBL/GenBank/DDBJ databases">
        <title>Sulfitobacter donghicola JCM 14565 Genome Sequencing.</title>
        <authorList>
            <person name="Lai Q."/>
            <person name="Hong Z."/>
        </authorList>
    </citation>
    <scope>NUCLEOTIDE SEQUENCE [LARGE SCALE GENOMIC DNA]</scope>
    <source>
        <strain evidence="2 3">JCM 14565</strain>
    </source>
</reference>